<gene>
    <name evidence="5" type="ORF">OIDMADRAFT_160412</name>
</gene>
<dbReference type="AlphaFoldDB" id="A0A0C3HI76"/>
<feature type="domain" description="Zn(2)-C6 fungal-type" evidence="4">
    <location>
        <begin position="21"/>
        <end position="51"/>
    </location>
</feature>
<dbReference type="Pfam" id="PF11951">
    <property type="entry name" value="Fungal_trans_2"/>
    <property type="match status" value="1"/>
</dbReference>
<dbReference type="SMART" id="SM00066">
    <property type="entry name" value="GAL4"/>
    <property type="match status" value="1"/>
</dbReference>
<dbReference type="OrthoDB" id="5419315at2759"/>
<dbReference type="GO" id="GO:0000976">
    <property type="term" value="F:transcription cis-regulatory region binding"/>
    <property type="evidence" value="ECO:0007669"/>
    <property type="project" value="TreeGrafter"/>
</dbReference>
<dbReference type="PANTHER" id="PTHR37534:SF4">
    <property type="entry name" value="ZN(II)2CYS6 TRANSCRIPTION FACTOR (EUROFUNG)"/>
    <property type="match status" value="1"/>
</dbReference>
<dbReference type="PROSITE" id="PS00463">
    <property type="entry name" value="ZN2_CY6_FUNGAL_1"/>
    <property type="match status" value="1"/>
</dbReference>
<dbReference type="InterPro" id="IPR001138">
    <property type="entry name" value="Zn2Cys6_DnaBD"/>
</dbReference>
<name>A0A0C3HI76_OIDMZ</name>
<evidence type="ECO:0000313" key="6">
    <source>
        <dbReference type="Proteomes" id="UP000054321"/>
    </source>
</evidence>
<comment type="subcellular location">
    <subcellularLocation>
        <location evidence="1">Nucleus</location>
    </subcellularLocation>
</comment>
<dbReference type="InParanoid" id="A0A0C3HI76"/>
<evidence type="ECO:0000256" key="1">
    <source>
        <dbReference type="ARBA" id="ARBA00004123"/>
    </source>
</evidence>
<accession>A0A0C3HI76</accession>
<sequence>MPPDRAATRAAAAGKQRVRTGCLTCRKRRRKCDERKPRCENCEAKGFTCEYRIDLEFFIINETANASTSRHHIATSEVRHDDNPLGNLAAASSFNYSPSSIQRTNQVSPLGFSSRPIQNMTYPRTTSEITLLDSMNGSTNALRNVIRRKSTLEHTRVAESLVSNNYPPVEQEASIICHETSLLRHYRYKVAPWIDIGDPASPFGTKVLLEAKGYQPLFEAILALAACHRSLIFPRSSNFLENTPIPGQESEEEPPANKHDVDRVRSVLLMLRDFFPSSPRLWRDLLSHHLRSSGDFLGNINLKTHLGAPLLWLYFRIGESSSDSHNEGLNETTFSSMQNLASTGWTAIWNNCIEWYSDQPVELQPIVDVRGMEVDEVDMQSASSFPILIYTTPLALVANAIYHITSLLLLKHRPRLLRAIPGSRSFLSPMWHMHSIAGIAIADDSPEQWDPILVAGLLLVARDLTHEAQQETVLERLGIIRASTGMNLTDEIETLRNSWSIASYHDEMIT</sequence>
<feature type="transmembrane region" description="Helical" evidence="3">
    <location>
        <begin position="387"/>
        <end position="410"/>
    </location>
</feature>
<dbReference type="EMBL" id="KN832874">
    <property type="protein sequence ID" value="KIN02790.1"/>
    <property type="molecule type" value="Genomic_DNA"/>
</dbReference>
<protein>
    <recommendedName>
        <fullName evidence="4">Zn(2)-C6 fungal-type domain-containing protein</fullName>
    </recommendedName>
</protein>
<dbReference type="Proteomes" id="UP000054321">
    <property type="component" value="Unassembled WGS sequence"/>
</dbReference>
<dbReference type="PANTHER" id="PTHR37534">
    <property type="entry name" value="TRANSCRIPTIONAL ACTIVATOR PROTEIN UGA3"/>
    <property type="match status" value="1"/>
</dbReference>
<keyword evidence="6" id="KW-1185">Reference proteome</keyword>
<dbReference type="STRING" id="913774.A0A0C3HI76"/>
<evidence type="ECO:0000256" key="3">
    <source>
        <dbReference type="SAM" id="Phobius"/>
    </source>
</evidence>
<dbReference type="GO" id="GO:0008270">
    <property type="term" value="F:zinc ion binding"/>
    <property type="evidence" value="ECO:0007669"/>
    <property type="project" value="InterPro"/>
</dbReference>
<dbReference type="InterPro" id="IPR021858">
    <property type="entry name" value="Fun_TF"/>
</dbReference>
<keyword evidence="3" id="KW-1133">Transmembrane helix</keyword>
<dbReference type="Gene3D" id="4.10.240.10">
    <property type="entry name" value="Zn(2)-C6 fungal-type DNA-binding domain"/>
    <property type="match status" value="1"/>
</dbReference>
<evidence type="ECO:0000256" key="2">
    <source>
        <dbReference type="ARBA" id="ARBA00023242"/>
    </source>
</evidence>
<dbReference type="InterPro" id="IPR036864">
    <property type="entry name" value="Zn2-C6_fun-type_DNA-bd_sf"/>
</dbReference>
<reference evidence="5 6" key="1">
    <citation type="submission" date="2014-04" db="EMBL/GenBank/DDBJ databases">
        <authorList>
            <consortium name="DOE Joint Genome Institute"/>
            <person name="Kuo A."/>
            <person name="Martino E."/>
            <person name="Perotto S."/>
            <person name="Kohler A."/>
            <person name="Nagy L.G."/>
            <person name="Floudas D."/>
            <person name="Copeland A."/>
            <person name="Barry K.W."/>
            <person name="Cichocki N."/>
            <person name="Veneault-Fourrey C."/>
            <person name="LaButti K."/>
            <person name="Lindquist E.A."/>
            <person name="Lipzen A."/>
            <person name="Lundell T."/>
            <person name="Morin E."/>
            <person name="Murat C."/>
            <person name="Sun H."/>
            <person name="Tunlid A."/>
            <person name="Henrissat B."/>
            <person name="Grigoriev I.V."/>
            <person name="Hibbett D.S."/>
            <person name="Martin F."/>
            <person name="Nordberg H.P."/>
            <person name="Cantor M.N."/>
            <person name="Hua S.X."/>
        </authorList>
    </citation>
    <scope>NUCLEOTIDE SEQUENCE [LARGE SCALE GENOMIC DNA]</scope>
    <source>
        <strain evidence="5 6">Zn</strain>
    </source>
</reference>
<organism evidence="5 6">
    <name type="scientific">Oidiodendron maius (strain Zn)</name>
    <dbReference type="NCBI Taxonomy" id="913774"/>
    <lineage>
        <taxon>Eukaryota</taxon>
        <taxon>Fungi</taxon>
        <taxon>Dikarya</taxon>
        <taxon>Ascomycota</taxon>
        <taxon>Pezizomycotina</taxon>
        <taxon>Leotiomycetes</taxon>
        <taxon>Leotiomycetes incertae sedis</taxon>
        <taxon>Myxotrichaceae</taxon>
        <taxon>Oidiodendron</taxon>
    </lineage>
</organism>
<keyword evidence="3" id="KW-0812">Transmembrane</keyword>
<evidence type="ECO:0000313" key="5">
    <source>
        <dbReference type="EMBL" id="KIN02790.1"/>
    </source>
</evidence>
<evidence type="ECO:0000259" key="4">
    <source>
        <dbReference type="PROSITE" id="PS50048"/>
    </source>
</evidence>
<dbReference type="GO" id="GO:0000981">
    <property type="term" value="F:DNA-binding transcription factor activity, RNA polymerase II-specific"/>
    <property type="evidence" value="ECO:0007669"/>
    <property type="project" value="InterPro"/>
</dbReference>
<keyword evidence="2" id="KW-0539">Nucleus</keyword>
<dbReference type="CDD" id="cd00067">
    <property type="entry name" value="GAL4"/>
    <property type="match status" value="1"/>
</dbReference>
<dbReference type="SUPFAM" id="SSF57701">
    <property type="entry name" value="Zn2/Cys6 DNA-binding domain"/>
    <property type="match status" value="1"/>
</dbReference>
<reference evidence="6" key="2">
    <citation type="submission" date="2015-01" db="EMBL/GenBank/DDBJ databases">
        <title>Evolutionary Origins and Diversification of the Mycorrhizal Mutualists.</title>
        <authorList>
            <consortium name="DOE Joint Genome Institute"/>
            <consortium name="Mycorrhizal Genomics Consortium"/>
            <person name="Kohler A."/>
            <person name="Kuo A."/>
            <person name="Nagy L.G."/>
            <person name="Floudas D."/>
            <person name="Copeland A."/>
            <person name="Barry K.W."/>
            <person name="Cichocki N."/>
            <person name="Veneault-Fourrey C."/>
            <person name="LaButti K."/>
            <person name="Lindquist E.A."/>
            <person name="Lipzen A."/>
            <person name="Lundell T."/>
            <person name="Morin E."/>
            <person name="Murat C."/>
            <person name="Riley R."/>
            <person name="Ohm R."/>
            <person name="Sun H."/>
            <person name="Tunlid A."/>
            <person name="Henrissat B."/>
            <person name="Grigoriev I.V."/>
            <person name="Hibbett D.S."/>
            <person name="Martin F."/>
        </authorList>
    </citation>
    <scope>NUCLEOTIDE SEQUENCE [LARGE SCALE GENOMIC DNA]</scope>
    <source>
        <strain evidence="6">Zn</strain>
    </source>
</reference>
<dbReference type="GO" id="GO:0005634">
    <property type="term" value="C:nucleus"/>
    <property type="evidence" value="ECO:0007669"/>
    <property type="project" value="UniProtKB-SubCell"/>
</dbReference>
<dbReference type="PROSITE" id="PS50048">
    <property type="entry name" value="ZN2_CY6_FUNGAL_2"/>
    <property type="match status" value="1"/>
</dbReference>
<dbReference type="Pfam" id="PF00172">
    <property type="entry name" value="Zn_clus"/>
    <property type="match status" value="1"/>
</dbReference>
<keyword evidence="3" id="KW-0472">Membrane</keyword>
<dbReference type="HOGENOM" id="CLU_008719_6_1_1"/>
<proteinExistence type="predicted"/>
<dbReference type="GO" id="GO:0045944">
    <property type="term" value="P:positive regulation of transcription by RNA polymerase II"/>
    <property type="evidence" value="ECO:0007669"/>
    <property type="project" value="TreeGrafter"/>
</dbReference>